<dbReference type="Proteomes" id="UP000077315">
    <property type="component" value="Unassembled WGS sequence"/>
</dbReference>
<keyword evidence="1" id="KW-0472">Membrane</keyword>
<keyword evidence="1" id="KW-0812">Transmembrane</keyword>
<dbReference type="InParanoid" id="A0A163DTA9"/>
<name>A0A163DTA9_PHYB8</name>
<gene>
    <name evidence="2" type="ORF">PHYBLDRAFT_65894</name>
</gene>
<dbReference type="EMBL" id="KV440981">
    <property type="protein sequence ID" value="OAD73290.1"/>
    <property type="molecule type" value="Genomic_DNA"/>
</dbReference>
<keyword evidence="1" id="KW-1133">Transmembrane helix</keyword>
<sequence length="105" mass="11975">MERLHSLQQWGSGLLPQIEIYSTWIRGFSSSSASASASASFIAEIQSKIFYHEKPNQKIQIQIHKIGTDTQISVFFLCLYQSASLYVFMIMVNKRHSIVLLFCQA</sequence>
<accession>A0A163DTA9</accession>
<dbReference type="AlphaFoldDB" id="A0A163DTA9"/>
<evidence type="ECO:0000256" key="1">
    <source>
        <dbReference type="SAM" id="Phobius"/>
    </source>
</evidence>
<dbReference type="RefSeq" id="XP_018291330.1">
    <property type="nucleotide sequence ID" value="XM_018441549.1"/>
</dbReference>
<feature type="transmembrane region" description="Helical" evidence="1">
    <location>
        <begin position="72"/>
        <end position="92"/>
    </location>
</feature>
<proteinExistence type="predicted"/>
<keyword evidence="3" id="KW-1185">Reference proteome</keyword>
<evidence type="ECO:0000313" key="2">
    <source>
        <dbReference type="EMBL" id="OAD73290.1"/>
    </source>
</evidence>
<dbReference type="VEuPathDB" id="FungiDB:PHYBLDRAFT_65894"/>
<organism evidence="2 3">
    <name type="scientific">Phycomyces blakesleeanus (strain ATCC 8743b / DSM 1359 / FGSC 10004 / NBRC 33097 / NRRL 1555)</name>
    <dbReference type="NCBI Taxonomy" id="763407"/>
    <lineage>
        <taxon>Eukaryota</taxon>
        <taxon>Fungi</taxon>
        <taxon>Fungi incertae sedis</taxon>
        <taxon>Mucoromycota</taxon>
        <taxon>Mucoromycotina</taxon>
        <taxon>Mucoromycetes</taxon>
        <taxon>Mucorales</taxon>
        <taxon>Phycomycetaceae</taxon>
        <taxon>Phycomyces</taxon>
    </lineage>
</organism>
<dbReference type="GeneID" id="29002455"/>
<reference evidence="3" key="1">
    <citation type="submission" date="2015-06" db="EMBL/GenBank/DDBJ databases">
        <title>Expansion of signal transduction pathways in fungi by whole-genome duplication.</title>
        <authorList>
            <consortium name="DOE Joint Genome Institute"/>
            <person name="Corrochano L.M."/>
            <person name="Kuo A."/>
            <person name="Marcet-Houben M."/>
            <person name="Polaino S."/>
            <person name="Salamov A."/>
            <person name="Villalobos J.M."/>
            <person name="Alvarez M.I."/>
            <person name="Avalos J."/>
            <person name="Benito E.P."/>
            <person name="Benoit I."/>
            <person name="Burger G."/>
            <person name="Camino L.P."/>
            <person name="Canovas D."/>
            <person name="Cerda-Olmedo E."/>
            <person name="Cheng J.-F."/>
            <person name="Dominguez A."/>
            <person name="Elias M."/>
            <person name="Eslava A.P."/>
            <person name="Glaser F."/>
            <person name="Grimwood J."/>
            <person name="Gutierrez G."/>
            <person name="Heitman J."/>
            <person name="Henrissat B."/>
            <person name="Iturriaga E.A."/>
            <person name="Lang B.F."/>
            <person name="Lavin J.L."/>
            <person name="Lee S."/>
            <person name="Li W."/>
            <person name="Lindquist E."/>
            <person name="Lopez-Garcia S."/>
            <person name="Luque E.M."/>
            <person name="Marcos A.T."/>
            <person name="Martin J."/>
            <person name="McCluskey K."/>
            <person name="Medina H.R."/>
            <person name="Miralles-Duran A."/>
            <person name="Miyazaki A."/>
            <person name="Munoz-Torres E."/>
            <person name="Oguiza J.A."/>
            <person name="Ohm R."/>
            <person name="Olmedo M."/>
            <person name="Orejas M."/>
            <person name="Ortiz-Castellanos L."/>
            <person name="Pisabarro A.G."/>
            <person name="Rodriguez-Romero J."/>
            <person name="Ruiz-Herrera J."/>
            <person name="Ruiz-Vazquez R."/>
            <person name="Sanz C."/>
            <person name="Schackwitz W."/>
            <person name="Schmutz J."/>
            <person name="Shahriari M."/>
            <person name="Shelest E."/>
            <person name="Silva-Franco F."/>
            <person name="Soanes D."/>
            <person name="Syed K."/>
            <person name="Tagua V.G."/>
            <person name="Talbot N.J."/>
            <person name="Thon M."/>
            <person name="De vries R.P."/>
            <person name="Wiebenga A."/>
            <person name="Yadav J.S."/>
            <person name="Braun E.L."/>
            <person name="Baker S."/>
            <person name="Garre V."/>
            <person name="Horwitz B."/>
            <person name="Torres-Martinez S."/>
            <person name="Idnurm A."/>
            <person name="Herrera-Estrella A."/>
            <person name="Gabaldon T."/>
            <person name="Grigoriev I.V."/>
        </authorList>
    </citation>
    <scope>NUCLEOTIDE SEQUENCE [LARGE SCALE GENOMIC DNA]</scope>
    <source>
        <strain evidence="3">NRRL 1555(-)</strain>
    </source>
</reference>
<protein>
    <submittedName>
        <fullName evidence="2">Uncharacterized protein</fullName>
    </submittedName>
</protein>
<evidence type="ECO:0000313" key="3">
    <source>
        <dbReference type="Proteomes" id="UP000077315"/>
    </source>
</evidence>